<dbReference type="GO" id="GO:0006952">
    <property type="term" value="P:defense response"/>
    <property type="evidence" value="ECO:0007669"/>
    <property type="project" value="UniProtKB-KW"/>
</dbReference>
<evidence type="ECO:0000256" key="5">
    <source>
        <dbReference type="ARBA" id="ARBA00023242"/>
    </source>
</evidence>
<evidence type="ECO:0000256" key="2">
    <source>
        <dbReference type="ARBA" id="ARBA00004496"/>
    </source>
</evidence>
<dbReference type="InterPro" id="IPR041266">
    <property type="entry name" value="EDS1_EP"/>
</dbReference>
<evidence type="ECO:0008006" key="10">
    <source>
        <dbReference type="Google" id="ProtNLM"/>
    </source>
</evidence>
<evidence type="ECO:0000256" key="3">
    <source>
        <dbReference type="ARBA" id="ARBA00022490"/>
    </source>
</evidence>
<sequence length="650" mass="72701">MAFTGSSTSESRYNTLQLESRLMDGSQPLFSDSSLLGFCKLSHSFYRSGGDDPSYLRANISNDTVAFAFRGILDPRDFQATASKFGDSPLEWMKDGNNQSASVHQGSLKQFLHLWNTSRLQEEARQEYEGGKTVVFTGHSMGGGIASLAALWMLNSQQQPGKPKSVFCITFGFPLIGDGTLARIVRRKGWTDQFCHVVLGHDVFSRVLLAPCISVREPLESLLPYLKRYPENVGDLLGSTDTTMEEALPEGSAELVSTVLQHSSAIANYSSATNMSPNNPLMAAVKSLVKLSPYRPFGHYVFCSRSGGIRTENHFAVLSILYYTLQISDGNCEEFILEHVGYGNILPSALQNTVKLNELSDLPLSEAGSNYQDSRTAQLEALGLGIQNCPARLSLRAAGQVLKQQRENVPKLENEVRGKIETAINEIEEYRRQCFRNGIGYYDSFKNKQNRSDFDANLNRLKLAGWWDEIIPMVDKDELPEDFQCSEEWITLGTHYRLLVEPLDIANYYRLGKNEDSGPYLKNGRPRRYTTLQKWLKEIEVTKQLQPSPTGIDQPTVLTQDSCLWAHVEEIACLMRPNNVRDQENLVAELENSVKALIGSNGLSMEELVAGNCNSTFNTVVKWLWTNMNAEKKASSPISYIIGRHPELIN</sequence>
<dbReference type="AlphaFoldDB" id="A9NVM4"/>
<evidence type="ECO:0000256" key="4">
    <source>
        <dbReference type="ARBA" id="ARBA00022821"/>
    </source>
</evidence>
<proteinExistence type="evidence at transcript level"/>
<keyword evidence="6" id="KW-0175">Coiled coil</keyword>
<keyword evidence="3" id="KW-0963">Cytoplasm</keyword>
<dbReference type="Pfam" id="PF18117">
    <property type="entry name" value="EDS1_EP"/>
    <property type="match status" value="1"/>
</dbReference>
<protein>
    <recommendedName>
        <fullName evidence="10">Fungal lipase-like domain-containing protein</fullName>
    </recommendedName>
</protein>
<dbReference type="GO" id="GO:0006629">
    <property type="term" value="P:lipid metabolic process"/>
    <property type="evidence" value="ECO:0007669"/>
    <property type="project" value="InterPro"/>
</dbReference>
<evidence type="ECO:0000256" key="6">
    <source>
        <dbReference type="SAM" id="Coils"/>
    </source>
</evidence>
<dbReference type="InterPro" id="IPR044214">
    <property type="entry name" value="EDS1-like"/>
</dbReference>
<reference evidence="9" key="1">
    <citation type="journal article" date="2008" name="BMC Genomics">
        <title>A conifer genomics resource of 200,000 spruce (Picea spp.) ESTs and 6,464 high-quality, sequence-finished full-length cDNAs for Sitka spruce (Picea sitchensis).</title>
        <authorList>
            <person name="Ralph S.G."/>
            <person name="Chun H.J."/>
            <person name="Kolosova N."/>
            <person name="Cooper D."/>
            <person name="Oddy C."/>
            <person name="Ritland C.E."/>
            <person name="Kirkpatrick R."/>
            <person name="Moore R."/>
            <person name="Barber S."/>
            <person name="Holt R.A."/>
            <person name="Jones S.J."/>
            <person name="Marra M.A."/>
            <person name="Douglas C.J."/>
            <person name="Ritland K."/>
            <person name="Bohlmann J."/>
        </authorList>
    </citation>
    <scope>NUCLEOTIDE SEQUENCE</scope>
    <source>
        <tissue evidence="9">Bark</tissue>
    </source>
</reference>
<comment type="subcellular location">
    <subcellularLocation>
        <location evidence="2">Cytoplasm</location>
    </subcellularLocation>
    <subcellularLocation>
        <location evidence="1">Nucleus</location>
    </subcellularLocation>
</comment>
<name>A9NVM4_PICSI</name>
<accession>A9NVM4</accession>
<evidence type="ECO:0000259" key="8">
    <source>
        <dbReference type="Pfam" id="PF18117"/>
    </source>
</evidence>
<evidence type="ECO:0000313" key="9">
    <source>
        <dbReference type="EMBL" id="ABK24685.1"/>
    </source>
</evidence>
<dbReference type="Gene3D" id="3.40.50.1820">
    <property type="entry name" value="alpha/beta hydrolase"/>
    <property type="match status" value="1"/>
</dbReference>
<dbReference type="PANTHER" id="PTHR47090:SF6">
    <property type="entry name" value="EDS1 EP DOMAIN-CONTAINING PROTEIN"/>
    <property type="match status" value="1"/>
</dbReference>
<evidence type="ECO:0000259" key="7">
    <source>
        <dbReference type="Pfam" id="PF01764"/>
    </source>
</evidence>
<dbReference type="CDD" id="cd00519">
    <property type="entry name" value="Lipase_3"/>
    <property type="match status" value="1"/>
</dbReference>
<feature type="domain" description="EDS1 EP" evidence="8">
    <location>
        <begin position="426"/>
        <end position="628"/>
    </location>
</feature>
<dbReference type="Pfam" id="PF01764">
    <property type="entry name" value="Lipase_3"/>
    <property type="match status" value="1"/>
</dbReference>
<dbReference type="EMBL" id="EF085378">
    <property type="protein sequence ID" value="ABK24685.1"/>
    <property type="molecule type" value="mRNA"/>
</dbReference>
<dbReference type="GO" id="GO:0005634">
    <property type="term" value="C:nucleus"/>
    <property type="evidence" value="ECO:0007669"/>
    <property type="project" value="UniProtKB-SubCell"/>
</dbReference>
<feature type="domain" description="Fungal lipase-type" evidence="7">
    <location>
        <begin position="68"/>
        <end position="207"/>
    </location>
</feature>
<organism evidence="9">
    <name type="scientific">Picea sitchensis</name>
    <name type="common">Sitka spruce</name>
    <name type="synonym">Pinus sitchensis</name>
    <dbReference type="NCBI Taxonomy" id="3332"/>
    <lineage>
        <taxon>Eukaryota</taxon>
        <taxon>Viridiplantae</taxon>
        <taxon>Streptophyta</taxon>
        <taxon>Embryophyta</taxon>
        <taxon>Tracheophyta</taxon>
        <taxon>Spermatophyta</taxon>
        <taxon>Pinopsida</taxon>
        <taxon>Pinidae</taxon>
        <taxon>Conifers I</taxon>
        <taxon>Pinales</taxon>
        <taxon>Pinaceae</taxon>
        <taxon>Picea</taxon>
    </lineage>
</organism>
<feature type="coiled-coil region" evidence="6">
    <location>
        <begin position="395"/>
        <end position="433"/>
    </location>
</feature>
<dbReference type="SUPFAM" id="SSF53474">
    <property type="entry name" value="alpha/beta-Hydrolases"/>
    <property type="match status" value="1"/>
</dbReference>
<dbReference type="InterPro" id="IPR002921">
    <property type="entry name" value="Fungal_lipase-type"/>
</dbReference>
<keyword evidence="5" id="KW-0539">Nucleus</keyword>
<dbReference type="GO" id="GO:0005737">
    <property type="term" value="C:cytoplasm"/>
    <property type="evidence" value="ECO:0007669"/>
    <property type="project" value="UniProtKB-SubCell"/>
</dbReference>
<evidence type="ECO:0000256" key="1">
    <source>
        <dbReference type="ARBA" id="ARBA00004123"/>
    </source>
</evidence>
<dbReference type="InterPro" id="IPR029058">
    <property type="entry name" value="AB_hydrolase_fold"/>
</dbReference>
<keyword evidence="4" id="KW-0611">Plant defense</keyword>
<dbReference type="PANTHER" id="PTHR47090">
    <property type="entry name" value="PROTEIN EDS1-RELATED"/>
    <property type="match status" value="1"/>
</dbReference>